<name>A0ACC3NH46_9PEZI</name>
<evidence type="ECO:0000313" key="1">
    <source>
        <dbReference type="EMBL" id="KAK3716680.1"/>
    </source>
</evidence>
<gene>
    <name evidence="1" type="ORF">LTR37_006310</name>
</gene>
<proteinExistence type="predicted"/>
<organism evidence="1 2">
    <name type="scientific">Vermiconidia calcicola</name>
    <dbReference type="NCBI Taxonomy" id="1690605"/>
    <lineage>
        <taxon>Eukaryota</taxon>
        <taxon>Fungi</taxon>
        <taxon>Dikarya</taxon>
        <taxon>Ascomycota</taxon>
        <taxon>Pezizomycotina</taxon>
        <taxon>Dothideomycetes</taxon>
        <taxon>Dothideomycetidae</taxon>
        <taxon>Mycosphaerellales</taxon>
        <taxon>Extremaceae</taxon>
        <taxon>Vermiconidia</taxon>
    </lineage>
</organism>
<evidence type="ECO:0000313" key="2">
    <source>
        <dbReference type="Proteomes" id="UP001281147"/>
    </source>
</evidence>
<accession>A0ACC3NH46</accession>
<dbReference type="Proteomes" id="UP001281147">
    <property type="component" value="Unassembled WGS sequence"/>
</dbReference>
<comment type="caution">
    <text evidence="1">The sequence shown here is derived from an EMBL/GenBank/DDBJ whole genome shotgun (WGS) entry which is preliminary data.</text>
</comment>
<reference evidence="1" key="1">
    <citation type="submission" date="2023-07" db="EMBL/GenBank/DDBJ databases">
        <title>Black Yeasts Isolated from many extreme environments.</title>
        <authorList>
            <person name="Coleine C."/>
            <person name="Stajich J.E."/>
            <person name="Selbmann L."/>
        </authorList>
    </citation>
    <scope>NUCLEOTIDE SEQUENCE</scope>
    <source>
        <strain evidence="1">CCFEE 5714</strain>
    </source>
</reference>
<protein>
    <submittedName>
        <fullName evidence="1">Uncharacterized protein</fullName>
    </submittedName>
</protein>
<keyword evidence="2" id="KW-1185">Reference proteome</keyword>
<dbReference type="EMBL" id="JAUTXU010000041">
    <property type="protein sequence ID" value="KAK3716680.1"/>
    <property type="molecule type" value="Genomic_DNA"/>
</dbReference>
<sequence length="299" mass="32236">MSTTVSSLADDGSNWTSTIHDDTYPAISSATASNLVGKTVMVTGAANGVGRATVIAAARAGASQIVGVDMSSFGKLEEDATDAAAANGKVKPKVLLFNLDITDRAKVQGAAKLVAESFGGLDILINNAGRFERYVPMLDSDPDSYWRAFEVNLGGTFNVTRYFLPLLLNAKHGLKTVINVASIGALRVGKGASSYRTTKFTLLRWTEALNADYTERGLLAYCIHPGGLLTDLGSGMPKEAHGLLTDKVELPADTMVWLAQEKREWLAGRYVSCNWDMPEFISRKDEVVSSDKLKMRMAF</sequence>